<evidence type="ECO:0000313" key="5">
    <source>
        <dbReference type="Proteomes" id="UP000827549"/>
    </source>
</evidence>
<organism evidence="4 5">
    <name type="scientific">Vanrija pseudolonga</name>
    <dbReference type="NCBI Taxonomy" id="143232"/>
    <lineage>
        <taxon>Eukaryota</taxon>
        <taxon>Fungi</taxon>
        <taxon>Dikarya</taxon>
        <taxon>Basidiomycota</taxon>
        <taxon>Agaricomycotina</taxon>
        <taxon>Tremellomycetes</taxon>
        <taxon>Trichosporonales</taxon>
        <taxon>Trichosporonaceae</taxon>
        <taxon>Vanrija</taxon>
    </lineage>
</organism>
<evidence type="ECO:0000313" key="4">
    <source>
        <dbReference type="EMBL" id="WOO82769.1"/>
    </source>
</evidence>
<accession>A0AAF1BN58</accession>
<dbReference type="PANTHER" id="PTHR48081">
    <property type="entry name" value="AB HYDROLASE SUPERFAMILY PROTEIN C4A8.06C"/>
    <property type="match status" value="1"/>
</dbReference>
<dbReference type="PANTHER" id="PTHR48081:SF31">
    <property type="entry name" value="STERYL ACETYL HYDROLASE MUG81-RELATED"/>
    <property type="match status" value="1"/>
</dbReference>
<dbReference type="Proteomes" id="UP000827549">
    <property type="component" value="Chromosome 4"/>
</dbReference>
<dbReference type="GO" id="GO:0016787">
    <property type="term" value="F:hydrolase activity"/>
    <property type="evidence" value="ECO:0007669"/>
    <property type="project" value="UniProtKB-KW"/>
</dbReference>
<dbReference type="RefSeq" id="XP_062628801.1">
    <property type="nucleotide sequence ID" value="XM_062772817.1"/>
</dbReference>
<dbReference type="AlphaFoldDB" id="A0AAF1BN58"/>
<dbReference type="GeneID" id="87809480"/>
<reference evidence="4" key="1">
    <citation type="submission" date="2023-10" db="EMBL/GenBank/DDBJ databases">
        <authorList>
            <person name="Noh H."/>
        </authorList>
    </citation>
    <scope>NUCLEOTIDE SEQUENCE</scope>
    <source>
        <strain evidence="4">DUCC4014</strain>
    </source>
</reference>
<keyword evidence="5" id="KW-1185">Reference proteome</keyword>
<dbReference type="Pfam" id="PF07859">
    <property type="entry name" value="Abhydrolase_3"/>
    <property type="match status" value="1"/>
</dbReference>
<keyword evidence="1" id="KW-0378">Hydrolase</keyword>
<evidence type="ECO:0000256" key="1">
    <source>
        <dbReference type="ARBA" id="ARBA00022801"/>
    </source>
</evidence>
<evidence type="ECO:0000256" key="2">
    <source>
        <dbReference type="SAM" id="Phobius"/>
    </source>
</evidence>
<evidence type="ECO:0000259" key="3">
    <source>
        <dbReference type="Pfam" id="PF07859"/>
    </source>
</evidence>
<dbReference type="InterPro" id="IPR050300">
    <property type="entry name" value="GDXG_lipolytic_enzyme"/>
</dbReference>
<keyword evidence="2" id="KW-0812">Transmembrane</keyword>
<proteinExistence type="predicted"/>
<feature type="domain" description="Alpha/beta hydrolase fold-3" evidence="3">
    <location>
        <begin position="162"/>
        <end position="370"/>
    </location>
</feature>
<dbReference type="Gene3D" id="3.40.50.1820">
    <property type="entry name" value="alpha/beta hydrolase"/>
    <property type="match status" value="1"/>
</dbReference>
<feature type="transmembrane region" description="Helical" evidence="2">
    <location>
        <begin position="33"/>
        <end position="53"/>
    </location>
</feature>
<dbReference type="InterPro" id="IPR013094">
    <property type="entry name" value="AB_hydrolase_3"/>
</dbReference>
<name>A0AAF1BN58_9TREE</name>
<keyword evidence="2" id="KW-1133">Transmembrane helix</keyword>
<dbReference type="InterPro" id="IPR029058">
    <property type="entry name" value="AB_hydrolase_fold"/>
</dbReference>
<sequence>MAPAAAETTAALRTAPDAGAEDGIPFGRYKLRALFAMLAALASLPFYALLYALSPRTKNLKMYLFGRAFSTMMRVNGGFRAPESWDEAATTTPHSLDPGTTRKVYGAMDVHVVTVPPSSRPQEAFTLGPEVVKPAKRPGFIVSPPGARGKGGAKAAKGEKLLFYLHGGAYIGGHPLWTPFGGEIAQSTALRLLGVQYRKAADAATAFPAPLLDALAAWEYATATLGFAARDIIVVGDSAGGHLSLALVAQLAATGQPAPGGLALLSPWADFTASSDTYNTNKGTDLIYPPSLARAARSAARHYTPDAVRGRLFSPALADEGAWRSLASARVYIWAGTREVFIGEIEALVKGMRRDGVAVEFYQDVGGVHNGAMLGFKDEAWDHFQGGLRDIVRDLYVQNGEDVYLP</sequence>
<gene>
    <name evidence="4" type="primary">est_2</name>
    <name evidence="4" type="ORF">LOC62_04G006255</name>
</gene>
<keyword evidence="2" id="KW-0472">Membrane</keyword>
<dbReference type="EMBL" id="CP086717">
    <property type="protein sequence ID" value="WOO82769.1"/>
    <property type="molecule type" value="Genomic_DNA"/>
</dbReference>
<protein>
    <submittedName>
        <fullName evidence="4">Esterase</fullName>
    </submittedName>
</protein>
<dbReference type="SUPFAM" id="SSF53474">
    <property type="entry name" value="alpha/beta-Hydrolases"/>
    <property type="match status" value="1"/>
</dbReference>